<feature type="region of interest" description="Disordered" evidence="1">
    <location>
        <begin position="496"/>
        <end position="623"/>
    </location>
</feature>
<proteinExistence type="predicted"/>
<dbReference type="HOGENOM" id="CLU_438866_0_0_1"/>
<feature type="compositionally biased region" description="Polar residues" evidence="1">
    <location>
        <begin position="572"/>
        <end position="589"/>
    </location>
</feature>
<dbReference type="VEuPathDB" id="FungiDB:A1Q1_00791"/>
<evidence type="ECO:0000313" key="3">
    <source>
        <dbReference type="Proteomes" id="UP000002748"/>
    </source>
</evidence>
<accession>J5TUA3</accession>
<feature type="compositionally biased region" description="Polar residues" evidence="1">
    <location>
        <begin position="204"/>
        <end position="217"/>
    </location>
</feature>
<sequence>MKSAVRQAGGGEVTGPHADHCVSPRNAARPPPPFATTHIHAPPKSAHTDAVATFSLLPQHSTLHLVDQSTTSTFPPGCDGSQQRGNMTQANIDPQPGPSGPPQDPSKPSYKQLSDEAARAEIVFRVHSEMSASPLHWTGRAETSGFCSPNPHLALLTPGAYAACLEPIPLASIPLDPSQAQPPAPAPATPPPVLIPLDDEMNGLPSTQDSVPKSTQGQGQGHVEVIGVPWISFERDPSIRQSLVDHCTRRTRPSHNWDWSGPDMAADDYSSWISCTGSLRWAVWEAAHRLVHAGEEQVDIAIIGVIAEADDPASISPHGGPGKRPPFQRIRAGASGEVTLAPLLPLRDHQRYGRGTGDRARMTNSEKEAVANAIYMAHSSEEVLFYGRIFTSSVRANLTFTRDHLPLTLPREFFDGASGSTAWVDDLAWDPMRDSYDAACKKIKDNAGPARAPFKAAPKFGPSSVMSGGDAGWGARSTLSASSGPSRLSTSIRASAEGWGAPPAPPAAHAAHASMPARPAGPQPDASGWGAPPYAQPAQPHHPQPQLQQASWPSLAGSRPEPAPAPQTQAQRTYASATSKPANHYTTAGGSLAPSFLSSTNAVPLGRRGGGGGGRYSGYSSGW</sequence>
<dbReference type="EMBL" id="ALBS01000013">
    <property type="protein sequence ID" value="EJT52886.1"/>
    <property type="molecule type" value="Genomic_DNA"/>
</dbReference>
<feature type="region of interest" description="Disordered" evidence="1">
    <location>
        <begin position="68"/>
        <end position="115"/>
    </location>
</feature>
<dbReference type="AlphaFoldDB" id="J5TUA3"/>
<dbReference type="KEGG" id="tasa:A1Q1_00791"/>
<feature type="compositionally biased region" description="Pro residues" evidence="1">
    <location>
        <begin position="180"/>
        <end position="194"/>
    </location>
</feature>
<feature type="compositionally biased region" description="Polar residues" evidence="1">
    <location>
        <begin position="68"/>
        <end position="92"/>
    </location>
</feature>
<dbReference type="GeneID" id="25984305"/>
<feature type="region of interest" description="Disordered" evidence="1">
    <location>
        <begin position="1"/>
        <end position="46"/>
    </location>
</feature>
<feature type="compositionally biased region" description="Low complexity" evidence="1">
    <location>
        <begin position="496"/>
        <end position="520"/>
    </location>
</feature>
<dbReference type="OrthoDB" id="2564488at2759"/>
<feature type="compositionally biased region" description="Gly residues" evidence="1">
    <location>
        <begin position="607"/>
        <end position="616"/>
    </location>
</feature>
<feature type="region of interest" description="Disordered" evidence="1">
    <location>
        <begin position="175"/>
        <end position="221"/>
    </location>
</feature>
<feature type="compositionally biased region" description="Pro residues" evidence="1">
    <location>
        <begin position="95"/>
        <end position="105"/>
    </location>
</feature>
<protein>
    <submittedName>
        <fullName evidence="2">Uncharacterized protein</fullName>
    </submittedName>
</protein>
<dbReference type="Proteomes" id="UP000002748">
    <property type="component" value="Unassembled WGS sequence"/>
</dbReference>
<reference evidence="2 3" key="1">
    <citation type="journal article" date="2012" name="Eukaryot. Cell">
        <title>Draft genome sequence of CBS 2479, the standard type strain of Trichosporon asahii.</title>
        <authorList>
            <person name="Yang R.Y."/>
            <person name="Li H.T."/>
            <person name="Zhu H."/>
            <person name="Zhou G.P."/>
            <person name="Wang M."/>
            <person name="Wang L."/>
        </authorList>
    </citation>
    <scope>NUCLEOTIDE SEQUENCE [LARGE SCALE GENOMIC DNA]</scope>
    <source>
        <strain evidence="3">ATCC 90039 / CBS 2479 / JCM 2466 / KCTC 7840 / NCYC 2677 / UAMH 7654</strain>
    </source>
</reference>
<name>J5TUA3_TRIAS</name>
<evidence type="ECO:0000313" key="2">
    <source>
        <dbReference type="EMBL" id="EJT52886.1"/>
    </source>
</evidence>
<dbReference type="RefSeq" id="XP_014183960.1">
    <property type="nucleotide sequence ID" value="XM_014328485.1"/>
</dbReference>
<feature type="compositionally biased region" description="Low complexity" evidence="1">
    <location>
        <begin position="531"/>
        <end position="550"/>
    </location>
</feature>
<evidence type="ECO:0000256" key="1">
    <source>
        <dbReference type="SAM" id="MobiDB-lite"/>
    </source>
</evidence>
<organism evidence="2 3">
    <name type="scientific">Trichosporon asahii var. asahii (strain ATCC 90039 / CBS 2479 / JCM 2466 / KCTC 7840 / NBRC 103889/ NCYC 2677 / UAMH 7654)</name>
    <name type="common">Yeast</name>
    <dbReference type="NCBI Taxonomy" id="1186058"/>
    <lineage>
        <taxon>Eukaryota</taxon>
        <taxon>Fungi</taxon>
        <taxon>Dikarya</taxon>
        <taxon>Basidiomycota</taxon>
        <taxon>Agaricomycotina</taxon>
        <taxon>Tremellomycetes</taxon>
        <taxon>Trichosporonales</taxon>
        <taxon>Trichosporonaceae</taxon>
        <taxon>Trichosporon</taxon>
    </lineage>
</organism>
<comment type="caution">
    <text evidence="2">The sequence shown here is derived from an EMBL/GenBank/DDBJ whole genome shotgun (WGS) entry which is preliminary data.</text>
</comment>
<gene>
    <name evidence="2" type="ORF">A1Q1_00791</name>
</gene>